<evidence type="ECO:0000313" key="5">
    <source>
        <dbReference type="EMBL" id="CBX91962.1"/>
    </source>
</evidence>
<dbReference type="InterPro" id="IPR036865">
    <property type="entry name" value="CRAL-TRIO_dom_sf"/>
</dbReference>
<dbReference type="CDD" id="cd00159">
    <property type="entry name" value="RhoGAP"/>
    <property type="match status" value="1"/>
</dbReference>
<dbReference type="PROSITE" id="PS50191">
    <property type="entry name" value="CRAL_TRIO"/>
    <property type="match status" value="1"/>
</dbReference>
<evidence type="ECO:0000259" key="4">
    <source>
        <dbReference type="PROSITE" id="PS50238"/>
    </source>
</evidence>
<dbReference type="InterPro" id="IPR008936">
    <property type="entry name" value="Rho_GTPase_activation_prot"/>
</dbReference>
<dbReference type="GO" id="GO:0005096">
    <property type="term" value="F:GTPase activator activity"/>
    <property type="evidence" value="ECO:0007669"/>
    <property type="project" value="TreeGrafter"/>
</dbReference>
<dbReference type="SMART" id="SM00324">
    <property type="entry name" value="RhoGAP"/>
    <property type="match status" value="1"/>
</dbReference>
<dbReference type="GO" id="GO:0007264">
    <property type="term" value="P:small GTPase-mediated signal transduction"/>
    <property type="evidence" value="ECO:0007669"/>
    <property type="project" value="TreeGrafter"/>
</dbReference>
<evidence type="ECO:0000256" key="2">
    <source>
        <dbReference type="SAM" id="Phobius"/>
    </source>
</evidence>
<dbReference type="EMBL" id="FP929083">
    <property type="protein sequence ID" value="CBX91962.1"/>
    <property type="molecule type" value="Genomic_DNA"/>
</dbReference>
<reference evidence="6" key="1">
    <citation type="journal article" date="2011" name="Nat. Commun.">
        <title>Effector diversification within compartments of the Leptosphaeria maculans genome affected by Repeat-Induced Point mutations.</title>
        <authorList>
            <person name="Rouxel T."/>
            <person name="Grandaubert J."/>
            <person name="Hane J.K."/>
            <person name="Hoede C."/>
            <person name="van de Wouw A.P."/>
            <person name="Couloux A."/>
            <person name="Dominguez V."/>
            <person name="Anthouard V."/>
            <person name="Bally P."/>
            <person name="Bourras S."/>
            <person name="Cozijnsen A.J."/>
            <person name="Ciuffetti L.M."/>
            <person name="Degrave A."/>
            <person name="Dilmaghani A."/>
            <person name="Duret L."/>
            <person name="Fudal I."/>
            <person name="Goodwin S.B."/>
            <person name="Gout L."/>
            <person name="Glaser N."/>
            <person name="Linglin J."/>
            <person name="Kema G.H.J."/>
            <person name="Lapalu N."/>
            <person name="Lawrence C.B."/>
            <person name="May K."/>
            <person name="Meyer M."/>
            <person name="Ollivier B."/>
            <person name="Poulain J."/>
            <person name="Schoch C.L."/>
            <person name="Simon A."/>
            <person name="Spatafora J.W."/>
            <person name="Stachowiak A."/>
            <person name="Turgeon B.G."/>
            <person name="Tyler B.M."/>
            <person name="Vincent D."/>
            <person name="Weissenbach J."/>
            <person name="Amselem J."/>
            <person name="Quesneville H."/>
            <person name="Oliver R.P."/>
            <person name="Wincker P."/>
            <person name="Balesdent M.-H."/>
            <person name="Howlett B.J."/>
        </authorList>
    </citation>
    <scope>NUCLEOTIDE SEQUENCE [LARGE SCALE GENOMIC DNA]</scope>
    <source>
        <strain evidence="6">JN3 / isolate v23.1.3 / race Av1-4-5-6-7-8</strain>
    </source>
</reference>
<dbReference type="PROSITE" id="PS50238">
    <property type="entry name" value="RHOGAP"/>
    <property type="match status" value="1"/>
</dbReference>
<dbReference type="SUPFAM" id="SSF52087">
    <property type="entry name" value="CRAL/TRIO domain"/>
    <property type="match status" value="1"/>
</dbReference>
<dbReference type="Proteomes" id="UP000002668">
    <property type="component" value="Genome"/>
</dbReference>
<keyword evidence="2" id="KW-0812">Transmembrane</keyword>
<feature type="region of interest" description="Disordered" evidence="1">
    <location>
        <begin position="674"/>
        <end position="736"/>
    </location>
</feature>
<protein>
    <recommendedName>
        <fullName evidence="7">Rho-GAP domain-containing protein</fullName>
    </recommendedName>
</protein>
<dbReference type="PANTHER" id="PTHR45808">
    <property type="entry name" value="RHO GTPASE-ACTIVATING PROTEIN 68F"/>
    <property type="match status" value="1"/>
</dbReference>
<dbReference type="Pfam" id="PF00620">
    <property type="entry name" value="RhoGAP"/>
    <property type="match status" value="1"/>
</dbReference>
<dbReference type="eggNOG" id="KOG4406">
    <property type="taxonomic scope" value="Eukaryota"/>
</dbReference>
<feature type="region of interest" description="Disordered" evidence="1">
    <location>
        <begin position="597"/>
        <end position="654"/>
    </location>
</feature>
<organism evidence="6">
    <name type="scientific">Leptosphaeria maculans (strain JN3 / isolate v23.1.3 / race Av1-4-5-6-7-8)</name>
    <name type="common">Blackleg fungus</name>
    <name type="synonym">Phoma lingam</name>
    <dbReference type="NCBI Taxonomy" id="985895"/>
    <lineage>
        <taxon>Eukaryota</taxon>
        <taxon>Fungi</taxon>
        <taxon>Dikarya</taxon>
        <taxon>Ascomycota</taxon>
        <taxon>Pezizomycotina</taxon>
        <taxon>Dothideomycetes</taxon>
        <taxon>Pleosporomycetidae</taxon>
        <taxon>Pleosporales</taxon>
        <taxon>Pleosporineae</taxon>
        <taxon>Leptosphaeriaceae</taxon>
        <taxon>Plenodomus</taxon>
        <taxon>Plenodomus lingam/Leptosphaeria maculans species complex</taxon>
    </lineage>
</organism>
<dbReference type="AlphaFoldDB" id="E5R4J4"/>
<gene>
    <name evidence="5" type="ORF">LEMA_P046680.1</name>
</gene>
<dbReference type="OMA" id="REACGQT"/>
<evidence type="ECO:0000259" key="3">
    <source>
        <dbReference type="PROSITE" id="PS50191"/>
    </source>
</evidence>
<evidence type="ECO:0008006" key="7">
    <source>
        <dbReference type="Google" id="ProtNLM"/>
    </source>
</evidence>
<dbReference type="Gene3D" id="3.40.525.10">
    <property type="entry name" value="CRAL-TRIO lipid binding domain"/>
    <property type="match status" value="1"/>
</dbReference>
<feature type="domain" description="CRAL-TRIO" evidence="3">
    <location>
        <begin position="153"/>
        <end position="309"/>
    </location>
</feature>
<feature type="compositionally biased region" description="Low complexity" evidence="1">
    <location>
        <begin position="863"/>
        <end position="883"/>
    </location>
</feature>
<feature type="region of interest" description="Disordered" evidence="1">
    <location>
        <begin position="763"/>
        <end position="907"/>
    </location>
</feature>
<evidence type="ECO:0000256" key="1">
    <source>
        <dbReference type="SAM" id="MobiDB-lite"/>
    </source>
</evidence>
<accession>E5R4J4</accession>
<dbReference type="GO" id="GO:0005737">
    <property type="term" value="C:cytoplasm"/>
    <property type="evidence" value="ECO:0007669"/>
    <property type="project" value="TreeGrafter"/>
</dbReference>
<dbReference type="SUPFAM" id="SSF48350">
    <property type="entry name" value="GTPase activation domain, GAP"/>
    <property type="match status" value="1"/>
</dbReference>
<dbReference type="PANTHER" id="PTHR45808:SF2">
    <property type="entry name" value="RHO GTPASE-ACTIVATING PROTEIN 68F"/>
    <property type="match status" value="1"/>
</dbReference>
<dbReference type="STRING" id="985895.E5R4J4"/>
<feature type="region of interest" description="Disordered" evidence="1">
    <location>
        <begin position="1"/>
        <end position="29"/>
    </location>
</feature>
<keyword evidence="2" id="KW-0472">Membrane</keyword>
<name>E5R4J4_LEPMJ</name>
<dbReference type="InterPro" id="IPR000198">
    <property type="entry name" value="RhoGAP_dom"/>
</dbReference>
<dbReference type="HOGENOM" id="CLU_016267_0_0_1"/>
<dbReference type="CDD" id="cd00170">
    <property type="entry name" value="SEC14"/>
    <property type="match status" value="1"/>
</dbReference>
<dbReference type="OrthoDB" id="410651at2759"/>
<evidence type="ECO:0000313" key="6">
    <source>
        <dbReference type="Proteomes" id="UP000002668"/>
    </source>
</evidence>
<feature type="compositionally biased region" description="Polar residues" evidence="1">
    <location>
        <begin position="784"/>
        <end position="813"/>
    </location>
</feature>
<dbReference type="InterPro" id="IPR001251">
    <property type="entry name" value="CRAL-TRIO_dom"/>
</dbReference>
<feature type="domain" description="Rho-GAP" evidence="4">
    <location>
        <begin position="333"/>
        <end position="548"/>
    </location>
</feature>
<keyword evidence="6" id="KW-1185">Reference proteome</keyword>
<feature type="compositionally biased region" description="Low complexity" evidence="1">
    <location>
        <begin position="823"/>
        <end position="841"/>
    </location>
</feature>
<feature type="compositionally biased region" description="Polar residues" evidence="1">
    <location>
        <begin position="1"/>
        <end position="22"/>
    </location>
</feature>
<sequence>MAGLTSRNQASHAHTTQRLSRNASAPPTARTCTCTCTLRLPSSHLPPSTFHLSPSTYSCGAPCTCQLAWHCGRAALLSSSFIIIVIVIFSIHTRPKSYFLPRLYATNNTPPTKASLPHPTPAVIMSGMRAHIASRMRSASLSAVPPPRQSSDYSRELARIATSVLYRSPLPSKEGRPVFILNAAALPDSREADFDKLLPYVLARLPEEDDLLKGFEYEVIFFAGDGDGSATTKKHRPSWGWFLQAYHVLSRAMRKRLQKLYIVHEKAWVRILTEIFSTIVSPKFRRKTYHSREIPITDLLIPPSTYLTDRRITEDIFVAGASGKRAFGARNYFPTSSNGSTRFPRVLRETTSFILMENNIITEGLFRVPPHSKLRDCLKEAYDRGQKYIVWKDNDCLLPTPPYPRAEHQDEILAEVVPTDAYSVFMACALIKAWYASLRQPIFSIESYRDLKRLYGDSQDILDLARLKDLFSPSSEWSLLSGASREIVVRHLLPLLSAIAARKDENKMTAENLAVCFAPGLLCGPDQLEDAKMSSIIRRIFTQAIDMWTQGLREACGQTEEAFYAELKLPKDENDWEDPIPKKLSSVDSWDSLEEQTRGITLEDNEKLPTYPDLPQEDTEAPPPLPPRTQAPSTQSSFESAKRKPAPALQVPPRYSTVISDAPENIADSPLTYAATTDGFAPGQPNNNVVPPLPPRWGTDEKNSGTNNPVSVSAPIPYHSQSSDAPSPANPLAPRLNIPKRKILTATQIDNVEKSVVAQDEVRHVSPGAAQTPQGGFALPGLTSRPSSTTGMKRTTPSTYAPSEASNSPTSAVSAPAYDGGFRRPSIPSSSNVNRSPSFSSLARPVYPPPPQLPTIRQTPAKPSGLSHSNSSSSPTPTGPRLRAPSAALLSRMPSFEKSQAKEDESCRVVGRTLAPKKLNLKKQSVEDLRRLYEERAGTASALVEMGRQR</sequence>
<dbReference type="Pfam" id="PF13716">
    <property type="entry name" value="CRAL_TRIO_2"/>
    <property type="match status" value="1"/>
</dbReference>
<keyword evidence="2" id="KW-1133">Transmembrane helix</keyword>
<feature type="transmembrane region" description="Helical" evidence="2">
    <location>
        <begin position="74"/>
        <end position="92"/>
    </location>
</feature>
<dbReference type="InParanoid" id="E5R4J4"/>
<proteinExistence type="predicted"/>
<dbReference type="Gene3D" id="1.10.555.10">
    <property type="entry name" value="Rho GTPase activation protein"/>
    <property type="match status" value="1"/>
</dbReference>
<dbReference type="VEuPathDB" id="FungiDB:LEMA_P046680.1"/>